<dbReference type="InterPro" id="IPR005760">
    <property type="entry name" value="A/G_AdeGlyc_MutY"/>
</dbReference>
<evidence type="ECO:0000256" key="7">
    <source>
        <dbReference type="ARBA" id="ARBA00022723"/>
    </source>
</evidence>
<dbReference type="Gene3D" id="1.10.1670.10">
    <property type="entry name" value="Helix-hairpin-Helix base-excision DNA repair enzymes (C-terminal)"/>
    <property type="match status" value="1"/>
</dbReference>
<dbReference type="CDD" id="cd03431">
    <property type="entry name" value="NUDIX_DNA_Glycosylase_C-MutY"/>
    <property type="match status" value="1"/>
</dbReference>
<dbReference type="InterPro" id="IPR023170">
    <property type="entry name" value="HhH_base_excis_C"/>
</dbReference>
<dbReference type="SUPFAM" id="SSF48150">
    <property type="entry name" value="DNA-glycosylase"/>
    <property type="match status" value="1"/>
</dbReference>
<dbReference type="InterPro" id="IPR011257">
    <property type="entry name" value="DNA_glycosylase"/>
</dbReference>
<dbReference type="EC" id="3.2.2.31" evidence="4 14"/>
<keyword evidence="6" id="KW-0004">4Fe-4S</keyword>
<dbReference type="Pfam" id="PF14815">
    <property type="entry name" value="NUDIX_4"/>
    <property type="match status" value="1"/>
</dbReference>
<proteinExistence type="inferred from homology"/>
<evidence type="ECO:0000313" key="16">
    <source>
        <dbReference type="EMBL" id="MCJ2380610.1"/>
    </source>
</evidence>
<feature type="domain" description="HhH-GPD" evidence="15">
    <location>
        <begin position="43"/>
        <end position="194"/>
    </location>
</feature>
<dbReference type="InterPro" id="IPR044298">
    <property type="entry name" value="MIG/MutY"/>
</dbReference>
<evidence type="ECO:0000256" key="5">
    <source>
        <dbReference type="ARBA" id="ARBA00022023"/>
    </source>
</evidence>
<dbReference type="SMART" id="SM00478">
    <property type="entry name" value="ENDO3c"/>
    <property type="match status" value="1"/>
</dbReference>
<comment type="catalytic activity">
    <reaction evidence="1 14">
        <text>Hydrolyzes free adenine bases from 7,8-dihydro-8-oxoguanine:adenine mismatched double-stranded DNA, leaving an apurinic site.</text>
        <dbReference type="EC" id="3.2.2.31"/>
    </reaction>
</comment>
<dbReference type="Pfam" id="PF00730">
    <property type="entry name" value="HhH-GPD"/>
    <property type="match status" value="1"/>
</dbReference>
<dbReference type="SMART" id="SM00525">
    <property type="entry name" value="FES"/>
    <property type="match status" value="1"/>
</dbReference>
<comment type="function">
    <text evidence="2">Adenine glycosylase active on G-A mispairs. MutY also corrects error-prone DNA synthesis past GO lesions which are due to the oxidatively damaged form of guanine: 7,8-dihydro-8-oxoguanine (8-oxo-dGTP).</text>
</comment>
<keyword evidence="7" id="KW-0479">Metal-binding</keyword>
<dbReference type="PANTHER" id="PTHR42944">
    <property type="entry name" value="ADENINE DNA GLYCOSYLASE"/>
    <property type="match status" value="1"/>
</dbReference>
<dbReference type="Proteomes" id="UP001165444">
    <property type="component" value="Unassembled WGS sequence"/>
</dbReference>
<evidence type="ECO:0000256" key="10">
    <source>
        <dbReference type="ARBA" id="ARBA00023004"/>
    </source>
</evidence>
<evidence type="ECO:0000256" key="3">
    <source>
        <dbReference type="ARBA" id="ARBA00008343"/>
    </source>
</evidence>
<comment type="similarity">
    <text evidence="3 14">Belongs to the Nth/MutY family.</text>
</comment>
<dbReference type="CDD" id="cd00056">
    <property type="entry name" value="ENDO3c"/>
    <property type="match status" value="1"/>
</dbReference>
<dbReference type="SUPFAM" id="SSF55811">
    <property type="entry name" value="Nudix"/>
    <property type="match status" value="1"/>
</dbReference>
<evidence type="ECO:0000256" key="12">
    <source>
        <dbReference type="ARBA" id="ARBA00023204"/>
    </source>
</evidence>
<evidence type="ECO:0000256" key="8">
    <source>
        <dbReference type="ARBA" id="ARBA00022763"/>
    </source>
</evidence>
<evidence type="ECO:0000256" key="9">
    <source>
        <dbReference type="ARBA" id="ARBA00022801"/>
    </source>
</evidence>
<evidence type="ECO:0000256" key="6">
    <source>
        <dbReference type="ARBA" id="ARBA00022485"/>
    </source>
</evidence>
<keyword evidence="10 14" id="KW-0408">Iron</keyword>
<dbReference type="InterPro" id="IPR003651">
    <property type="entry name" value="Endonuclease3_FeS-loop_motif"/>
</dbReference>
<dbReference type="PANTHER" id="PTHR42944:SF1">
    <property type="entry name" value="ADENINE DNA GLYCOSYLASE"/>
    <property type="match status" value="1"/>
</dbReference>
<keyword evidence="17" id="KW-1185">Reference proteome</keyword>
<reference evidence="16 17" key="1">
    <citation type="submission" date="2022-03" db="EMBL/GenBank/DDBJ databases">
        <title>Parabacteroides sp. nov. isolated from swine feces.</title>
        <authorList>
            <person name="Bak J.E."/>
        </authorList>
    </citation>
    <scope>NUCLEOTIDE SEQUENCE [LARGE SCALE GENOMIC DNA]</scope>
    <source>
        <strain evidence="16 17">AGMB00274</strain>
    </source>
</reference>
<dbReference type="InterPro" id="IPR029119">
    <property type="entry name" value="MutY_C"/>
</dbReference>
<accession>A0ABT0C0T9</accession>
<dbReference type="RefSeq" id="WP_243324703.1">
    <property type="nucleotide sequence ID" value="NZ_JAKZMM010000017.1"/>
</dbReference>
<evidence type="ECO:0000313" key="17">
    <source>
        <dbReference type="Proteomes" id="UP001165444"/>
    </source>
</evidence>
<dbReference type="NCBIfam" id="TIGR01084">
    <property type="entry name" value="mutY"/>
    <property type="match status" value="1"/>
</dbReference>
<protein>
    <recommendedName>
        <fullName evidence="5 14">Adenine DNA glycosylase</fullName>
        <ecNumber evidence="4 14">3.2.2.31</ecNumber>
    </recommendedName>
</protein>
<organism evidence="16 17">
    <name type="scientific">Parabacteroides faecalis</name>
    <dbReference type="NCBI Taxonomy" id="2924040"/>
    <lineage>
        <taxon>Bacteria</taxon>
        <taxon>Pseudomonadati</taxon>
        <taxon>Bacteroidota</taxon>
        <taxon>Bacteroidia</taxon>
        <taxon>Bacteroidales</taxon>
        <taxon>Tannerellaceae</taxon>
        <taxon>Parabacteroides</taxon>
    </lineage>
</organism>
<keyword evidence="13 14" id="KW-0326">Glycosidase</keyword>
<comment type="cofactor">
    <cofactor evidence="14">
        <name>[4Fe-4S] cluster</name>
        <dbReference type="ChEBI" id="CHEBI:49883"/>
    </cofactor>
    <text evidence="14">Binds 1 [4Fe-4S] cluster.</text>
</comment>
<evidence type="ECO:0000256" key="11">
    <source>
        <dbReference type="ARBA" id="ARBA00023014"/>
    </source>
</evidence>
<evidence type="ECO:0000259" key="15">
    <source>
        <dbReference type="SMART" id="SM00478"/>
    </source>
</evidence>
<dbReference type="Pfam" id="PF10576">
    <property type="entry name" value="EndIII_4Fe-2S"/>
    <property type="match status" value="1"/>
</dbReference>
<sequence length="359" mass="41539">MKIETNNDTYISNKLITWYQTNRRELPWRETTNPYIIWISEIILQQTRVAQGLDYFNRFVARFPNVQALAEASEDEVLKYWQGLGYYSRARNLHTAAKTIMQQFGGKFPTDYSDVKSLKGIGDYTAAAIVSFAWNKPYAVVDGNVYRVLSRLFAIETPIDTTQGKKVFAELASSLLSHQQAGLHNQAIMELGALQCVPQNPDCTICPLADVCMAYLQQNVSDYPKKQGKIKTRNRYFHYLYIIYKKQTTWIQKRQDDDIWKGLYQFPLIETEQPCEWEALSQMEEWKKVFQGCGKITVQTISPVRKHVLSHQTLYATFYQIEVENTGDLSSNYQQIATDELDSYAVPILIHKYLISLDL</sequence>
<evidence type="ECO:0000256" key="2">
    <source>
        <dbReference type="ARBA" id="ARBA00002933"/>
    </source>
</evidence>
<dbReference type="EMBL" id="JAKZMM010000017">
    <property type="protein sequence ID" value="MCJ2380610.1"/>
    <property type="molecule type" value="Genomic_DNA"/>
</dbReference>
<dbReference type="InterPro" id="IPR015797">
    <property type="entry name" value="NUDIX_hydrolase-like_dom_sf"/>
</dbReference>
<evidence type="ECO:0000256" key="1">
    <source>
        <dbReference type="ARBA" id="ARBA00000843"/>
    </source>
</evidence>
<evidence type="ECO:0000256" key="4">
    <source>
        <dbReference type="ARBA" id="ARBA00012045"/>
    </source>
</evidence>
<keyword evidence="9" id="KW-0378">Hydrolase</keyword>
<keyword evidence="8 14" id="KW-0227">DNA damage</keyword>
<comment type="caution">
    <text evidence="16">The sequence shown here is derived from an EMBL/GenBank/DDBJ whole genome shotgun (WGS) entry which is preliminary data.</text>
</comment>
<keyword evidence="12" id="KW-0234">DNA repair</keyword>
<gene>
    <name evidence="16" type="primary">mutY</name>
    <name evidence="16" type="ORF">MUN53_08305</name>
</gene>
<keyword evidence="11" id="KW-0411">Iron-sulfur</keyword>
<dbReference type="InterPro" id="IPR003265">
    <property type="entry name" value="HhH-GPD_domain"/>
</dbReference>
<evidence type="ECO:0000256" key="14">
    <source>
        <dbReference type="RuleBase" id="RU365096"/>
    </source>
</evidence>
<name>A0ABT0C0T9_9BACT</name>
<dbReference type="Gene3D" id="3.90.79.10">
    <property type="entry name" value="Nucleoside Triphosphate Pyrophosphohydrolase"/>
    <property type="match status" value="1"/>
</dbReference>
<evidence type="ECO:0000256" key="13">
    <source>
        <dbReference type="ARBA" id="ARBA00023295"/>
    </source>
</evidence>
<dbReference type="Gene3D" id="1.10.340.30">
    <property type="entry name" value="Hypothetical protein, domain 2"/>
    <property type="match status" value="1"/>
</dbReference>